<feature type="region of interest" description="Disordered" evidence="11">
    <location>
        <begin position="190"/>
        <end position="232"/>
    </location>
</feature>
<evidence type="ECO:0000256" key="2">
    <source>
        <dbReference type="ARBA" id="ARBA00022664"/>
    </source>
</evidence>
<dbReference type="InterPro" id="IPR045348">
    <property type="entry name" value="CPSF4/Yth1"/>
</dbReference>
<proteinExistence type="predicted"/>
<feature type="domain" description="C3H1-type" evidence="12">
    <location>
        <begin position="49"/>
        <end position="76"/>
    </location>
</feature>
<keyword evidence="4" id="KW-0677">Repeat</keyword>
<evidence type="ECO:0000256" key="3">
    <source>
        <dbReference type="ARBA" id="ARBA00022723"/>
    </source>
</evidence>
<evidence type="ECO:0000256" key="1">
    <source>
        <dbReference type="ARBA" id="ARBA00004123"/>
    </source>
</evidence>
<evidence type="ECO:0000259" key="12">
    <source>
        <dbReference type="PROSITE" id="PS50103"/>
    </source>
</evidence>
<dbReference type="Gene3D" id="4.10.1000.10">
    <property type="entry name" value="Zinc finger, CCCH-type"/>
    <property type="match status" value="1"/>
</dbReference>
<keyword evidence="2" id="KW-0507">mRNA processing</keyword>
<feature type="compositionally biased region" description="Low complexity" evidence="11">
    <location>
        <begin position="214"/>
        <end position="227"/>
    </location>
</feature>
<evidence type="ECO:0000256" key="4">
    <source>
        <dbReference type="ARBA" id="ARBA00022737"/>
    </source>
</evidence>
<dbReference type="Gene3D" id="3.10.590.10">
    <property type="entry name" value="ph1033 like domains"/>
    <property type="match status" value="1"/>
</dbReference>
<keyword evidence="5 10" id="KW-0863">Zinc-finger</keyword>
<accession>A0AAD8R7D3</accession>
<dbReference type="AlphaFoldDB" id="A0AAD8R7D3"/>
<feature type="domain" description="C3H1-type" evidence="12">
    <location>
        <begin position="103"/>
        <end position="130"/>
    </location>
</feature>
<feature type="domain" description="YTH" evidence="13">
    <location>
        <begin position="246"/>
        <end position="278"/>
    </location>
</feature>
<evidence type="ECO:0000259" key="13">
    <source>
        <dbReference type="PROSITE" id="PS50882"/>
    </source>
</evidence>
<dbReference type="PANTHER" id="PTHR23102">
    <property type="entry name" value="CLEAVAGE AND POLYADENYLATION SPECIFICITY FACTOR SUBUNIT 4-RELATED"/>
    <property type="match status" value="1"/>
</dbReference>
<gene>
    <name evidence="14" type="ORF">QYE76_020619</name>
</gene>
<dbReference type="GO" id="GO:0003723">
    <property type="term" value="F:RNA binding"/>
    <property type="evidence" value="ECO:0007669"/>
    <property type="project" value="UniProtKB-KW"/>
</dbReference>
<dbReference type="PROSITE" id="PS50882">
    <property type="entry name" value="YTH"/>
    <property type="match status" value="1"/>
</dbReference>
<dbReference type="Proteomes" id="UP001231189">
    <property type="component" value="Unassembled WGS sequence"/>
</dbReference>
<dbReference type="GO" id="GO:0003677">
    <property type="term" value="F:DNA binding"/>
    <property type="evidence" value="ECO:0007669"/>
    <property type="project" value="UniProtKB-KW"/>
</dbReference>
<evidence type="ECO:0000256" key="7">
    <source>
        <dbReference type="ARBA" id="ARBA00022884"/>
    </source>
</evidence>
<feature type="zinc finger region" description="C3H1-type" evidence="10">
    <location>
        <begin position="103"/>
        <end position="130"/>
    </location>
</feature>
<sequence length="278" mass="30807">MDFDDSDLVFDFEADLQDAGSDSSVVVGAASASDALDPAAAGLRNDQGPVRRTVCKYWLKGLCMRGESCGYLHQYDLDRMPVCHFFRADGYCDKLDCIFKHNAEDAKECTMYNMGFCPNGPCCRLRHVKKPGPLPPAEEVVKKLQQMNPWNYGSSSATYQARNNNCNQPEKFRVQHGSMRESQNLAANATPVVKQPAAHHAQTENPQHVPPPHTQQQQQHAQVQGVPNGSSDQATITASLLLQGQSRYSVVKSCNQENLEISVQQGVWAFQKGVMMLF</sequence>
<comment type="caution">
    <text evidence="14">The sequence shown here is derived from an EMBL/GenBank/DDBJ whole genome shotgun (WGS) entry which is preliminary data.</text>
</comment>
<feature type="zinc finger region" description="C3H1-type" evidence="10">
    <location>
        <begin position="49"/>
        <end position="76"/>
    </location>
</feature>
<evidence type="ECO:0000256" key="6">
    <source>
        <dbReference type="ARBA" id="ARBA00022833"/>
    </source>
</evidence>
<keyword evidence="7" id="KW-0694">RNA-binding</keyword>
<dbReference type="EMBL" id="JAUUTY010000006">
    <property type="protein sequence ID" value="KAK1615102.1"/>
    <property type="molecule type" value="Genomic_DNA"/>
</dbReference>
<comment type="subcellular location">
    <subcellularLocation>
        <location evidence="1">Nucleus</location>
    </subcellularLocation>
</comment>
<keyword evidence="9" id="KW-0539">Nucleus</keyword>
<evidence type="ECO:0000256" key="8">
    <source>
        <dbReference type="ARBA" id="ARBA00023125"/>
    </source>
</evidence>
<evidence type="ECO:0000256" key="11">
    <source>
        <dbReference type="SAM" id="MobiDB-lite"/>
    </source>
</evidence>
<evidence type="ECO:0000256" key="5">
    <source>
        <dbReference type="ARBA" id="ARBA00022771"/>
    </source>
</evidence>
<dbReference type="FunFam" id="4.10.1000.10:FF:000017">
    <property type="entry name" value="Cleavage and polyadenylation specificity factor 30 kDa subunit"/>
    <property type="match status" value="1"/>
</dbReference>
<keyword evidence="8" id="KW-0238">DNA-binding</keyword>
<evidence type="ECO:0000313" key="14">
    <source>
        <dbReference type="EMBL" id="KAK1615102.1"/>
    </source>
</evidence>
<reference evidence="14" key="1">
    <citation type="submission" date="2023-07" db="EMBL/GenBank/DDBJ databases">
        <title>A chromosome-level genome assembly of Lolium multiflorum.</title>
        <authorList>
            <person name="Chen Y."/>
            <person name="Copetti D."/>
            <person name="Kolliker R."/>
            <person name="Studer B."/>
        </authorList>
    </citation>
    <scope>NUCLEOTIDE SEQUENCE</scope>
    <source>
        <strain evidence="14">02402/16</strain>
        <tissue evidence="14">Leaf</tissue>
    </source>
</reference>
<evidence type="ECO:0000256" key="10">
    <source>
        <dbReference type="PROSITE-ProRule" id="PRU00723"/>
    </source>
</evidence>
<evidence type="ECO:0000256" key="9">
    <source>
        <dbReference type="ARBA" id="ARBA00023242"/>
    </source>
</evidence>
<dbReference type="SUPFAM" id="SSF90229">
    <property type="entry name" value="CCCH zinc finger"/>
    <property type="match status" value="1"/>
</dbReference>
<dbReference type="GO" id="GO:0008270">
    <property type="term" value="F:zinc ion binding"/>
    <property type="evidence" value="ECO:0007669"/>
    <property type="project" value="UniProtKB-KW"/>
</dbReference>
<dbReference type="SMART" id="SM00356">
    <property type="entry name" value="ZnF_C3H1"/>
    <property type="match status" value="3"/>
</dbReference>
<keyword evidence="15" id="KW-1185">Reference proteome</keyword>
<dbReference type="PROSITE" id="PS50103">
    <property type="entry name" value="ZF_C3H1"/>
    <property type="match status" value="2"/>
</dbReference>
<protein>
    <submittedName>
        <fullName evidence="14">Uncharacterized protein</fullName>
    </submittedName>
</protein>
<dbReference type="InterPro" id="IPR036855">
    <property type="entry name" value="Znf_CCCH_sf"/>
</dbReference>
<keyword evidence="6 10" id="KW-0862">Zinc</keyword>
<keyword evidence="3 10" id="KW-0479">Metal-binding</keyword>
<organism evidence="14 15">
    <name type="scientific">Lolium multiflorum</name>
    <name type="common">Italian ryegrass</name>
    <name type="synonym">Lolium perenne subsp. multiflorum</name>
    <dbReference type="NCBI Taxonomy" id="4521"/>
    <lineage>
        <taxon>Eukaryota</taxon>
        <taxon>Viridiplantae</taxon>
        <taxon>Streptophyta</taxon>
        <taxon>Embryophyta</taxon>
        <taxon>Tracheophyta</taxon>
        <taxon>Spermatophyta</taxon>
        <taxon>Magnoliopsida</taxon>
        <taxon>Liliopsida</taxon>
        <taxon>Poales</taxon>
        <taxon>Poaceae</taxon>
        <taxon>BOP clade</taxon>
        <taxon>Pooideae</taxon>
        <taxon>Poodae</taxon>
        <taxon>Poeae</taxon>
        <taxon>Poeae Chloroplast Group 2 (Poeae type)</taxon>
        <taxon>Loliodinae</taxon>
        <taxon>Loliinae</taxon>
        <taxon>Lolium</taxon>
    </lineage>
</organism>
<evidence type="ECO:0000313" key="15">
    <source>
        <dbReference type="Proteomes" id="UP001231189"/>
    </source>
</evidence>
<dbReference type="InterPro" id="IPR000571">
    <property type="entry name" value="Znf_CCCH"/>
</dbReference>
<dbReference type="GO" id="GO:0005634">
    <property type="term" value="C:nucleus"/>
    <property type="evidence" value="ECO:0007669"/>
    <property type="project" value="UniProtKB-SubCell"/>
</dbReference>
<dbReference type="GO" id="GO:0006397">
    <property type="term" value="P:mRNA processing"/>
    <property type="evidence" value="ECO:0007669"/>
    <property type="project" value="UniProtKB-KW"/>
</dbReference>
<name>A0AAD8R7D3_LOLMU</name>
<dbReference type="PANTHER" id="PTHR23102:SF24">
    <property type="entry name" value="CLEAVAGE AND POLYADENYLATION SPECIFICITY FACTOR SUBUNIT 4"/>
    <property type="match status" value="1"/>
</dbReference>
<dbReference type="InterPro" id="IPR007275">
    <property type="entry name" value="YTH_domain"/>
</dbReference>